<dbReference type="InterPro" id="IPR045944">
    <property type="entry name" value="DUF6364"/>
</dbReference>
<gene>
    <name evidence="1" type="ORF">FA046_05575</name>
</gene>
<proteinExistence type="predicted"/>
<keyword evidence="2" id="KW-1185">Reference proteome</keyword>
<name>A0A4U1C0V9_9SPHI</name>
<comment type="caution">
    <text evidence="1">The sequence shown here is derived from an EMBL/GenBank/DDBJ whole genome shotgun (WGS) entry which is preliminary data.</text>
</comment>
<dbReference type="EMBL" id="SWBP01000002">
    <property type="protein sequence ID" value="TKB98587.1"/>
    <property type="molecule type" value="Genomic_DNA"/>
</dbReference>
<sequence>MKTRVNLTIEHEVLIKAKKYASQIEESLSELVEDYLKKLANKADSESLIDYIDKLEVPEIDAEIDFKKAYYENKSEKYGF</sequence>
<reference evidence="1 2" key="1">
    <citation type="submission" date="2019-04" db="EMBL/GenBank/DDBJ databases">
        <title>Pedobacter sp. AR-3-17 sp. nov., isolated from Arctic soil.</title>
        <authorList>
            <person name="Dahal R.H."/>
            <person name="Kim D.-U."/>
        </authorList>
    </citation>
    <scope>NUCLEOTIDE SEQUENCE [LARGE SCALE GENOMIC DNA]</scope>
    <source>
        <strain evidence="1 2">AR-3-17</strain>
    </source>
</reference>
<evidence type="ECO:0000313" key="1">
    <source>
        <dbReference type="EMBL" id="TKB98587.1"/>
    </source>
</evidence>
<organism evidence="1 2">
    <name type="scientific">Pedobacter cryophilus</name>
    <dbReference type="NCBI Taxonomy" id="2571271"/>
    <lineage>
        <taxon>Bacteria</taxon>
        <taxon>Pseudomonadati</taxon>
        <taxon>Bacteroidota</taxon>
        <taxon>Sphingobacteriia</taxon>
        <taxon>Sphingobacteriales</taxon>
        <taxon>Sphingobacteriaceae</taxon>
        <taxon>Pedobacter</taxon>
    </lineage>
</organism>
<protein>
    <submittedName>
        <fullName evidence="1">Uncharacterized protein</fullName>
    </submittedName>
</protein>
<accession>A0A4U1C0V9</accession>
<dbReference type="Pfam" id="PF19891">
    <property type="entry name" value="DUF6364"/>
    <property type="match status" value="1"/>
</dbReference>
<dbReference type="Proteomes" id="UP000308181">
    <property type="component" value="Unassembled WGS sequence"/>
</dbReference>
<evidence type="ECO:0000313" key="2">
    <source>
        <dbReference type="Proteomes" id="UP000308181"/>
    </source>
</evidence>
<dbReference type="AlphaFoldDB" id="A0A4U1C0V9"/>